<feature type="non-terminal residue" evidence="1">
    <location>
        <position position="151"/>
    </location>
</feature>
<protein>
    <submittedName>
        <fullName evidence="1">Uncharacterized protein</fullName>
    </submittedName>
</protein>
<reference evidence="1 2" key="1">
    <citation type="submission" date="2019-04" db="EMBL/GenBank/DDBJ databases">
        <title>Step-wise assembly of the neonatal virome modulated by breast feeding.</title>
        <authorList>
            <person name="Liang G."/>
            <person name="Bushman F."/>
        </authorList>
    </citation>
    <scope>NUCLEOTIDE SEQUENCE [LARGE SCALE GENOMIC DNA]</scope>
    <source>
        <strain evidence="1 2">E3404</strain>
    </source>
</reference>
<gene>
    <name evidence="1" type="ORF">GTI89_16585</name>
</gene>
<accession>A0A6I4XLN5</accession>
<name>A0A6I4XLN5_ENTGA</name>
<comment type="caution">
    <text evidence="1">The sequence shown here is derived from an EMBL/GenBank/DDBJ whole genome shotgun (WGS) entry which is preliminary data.</text>
</comment>
<evidence type="ECO:0000313" key="2">
    <source>
        <dbReference type="Proteomes" id="UP000439965"/>
    </source>
</evidence>
<dbReference type="AlphaFoldDB" id="A0A6I4XLN5"/>
<dbReference type="Proteomes" id="UP000439965">
    <property type="component" value="Unassembled WGS sequence"/>
</dbReference>
<evidence type="ECO:0000313" key="1">
    <source>
        <dbReference type="EMBL" id="MXS27666.1"/>
    </source>
</evidence>
<proteinExistence type="predicted"/>
<dbReference type="EMBL" id="WVTI01000112">
    <property type="protein sequence ID" value="MXS27666.1"/>
    <property type="molecule type" value="Genomic_DNA"/>
</dbReference>
<organism evidence="1 2">
    <name type="scientific">Enterococcus gallinarum</name>
    <dbReference type="NCBI Taxonomy" id="1353"/>
    <lineage>
        <taxon>Bacteria</taxon>
        <taxon>Bacillati</taxon>
        <taxon>Bacillota</taxon>
        <taxon>Bacilli</taxon>
        <taxon>Lactobacillales</taxon>
        <taxon>Enterococcaceae</taxon>
        <taxon>Enterococcus</taxon>
    </lineage>
</organism>
<sequence length="151" mass="17727">MEVNNINKIVGSLIKNRNRSITKALHGVMSKSNYYRFVNGEIDISLSKFLKLIKYNDIALKEISFTANNYTDDKFVNQLTAIISSYRRNDLKYLKNFISNISKLKDISYKQKNVLYLSEIYLEILKNGNSNENKLNYLTSFFYELDELAYF</sequence>
<dbReference type="RefSeq" id="WP_160806315.1">
    <property type="nucleotide sequence ID" value="NZ_WVTI01000112.1"/>
</dbReference>